<comment type="caution">
    <text evidence="2">The sequence shown here is derived from an EMBL/GenBank/DDBJ whole genome shotgun (WGS) entry which is preliminary data.</text>
</comment>
<dbReference type="InterPro" id="IPR041854">
    <property type="entry name" value="BFD-like_2Fe2S-bd_dom_sf"/>
</dbReference>
<evidence type="ECO:0000313" key="2">
    <source>
        <dbReference type="EMBL" id="MFC6237110.1"/>
    </source>
</evidence>
<dbReference type="RefSeq" id="WP_386764153.1">
    <property type="nucleotide sequence ID" value="NZ_JBHSTI010000008.1"/>
</dbReference>
<sequence length="72" mass="7489">MILCHCAVVDHRAIDAAVAEGACSLREVLVRTRAGRDCGGCLPAVRQQTESALRLAGTRHPAPSSEVVHAAG</sequence>
<evidence type="ECO:0000313" key="3">
    <source>
        <dbReference type="Proteomes" id="UP001596138"/>
    </source>
</evidence>
<dbReference type="Pfam" id="PF04324">
    <property type="entry name" value="Fer2_BFD"/>
    <property type="match status" value="1"/>
</dbReference>
<keyword evidence="3" id="KW-1185">Reference proteome</keyword>
<proteinExistence type="predicted"/>
<accession>A0ABW1SYN5</accession>
<feature type="domain" description="BFD-like [2Fe-2S]-binding" evidence="1">
    <location>
        <begin position="2"/>
        <end position="47"/>
    </location>
</feature>
<evidence type="ECO:0000259" key="1">
    <source>
        <dbReference type="Pfam" id="PF04324"/>
    </source>
</evidence>
<dbReference type="InterPro" id="IPR007419">
    <property type="entry name" value="BFD-like_2Fe2S-bd_dom"/>
</dbReference>
<protein>
    <submittedName>
        <fullName evidence="2">Bacterioferritin-associated ferredoxin</fullName>
    </submittedName>
</protein>
<name>A0ABW1SYN5_9ACTN</name>
<gene>
    <name evidence="2" type="ORF">ACFQGU_04420</name>
</gene>
<dbReference type="Gene3D" id="1.10.10.1100">
    <property type="entry name" value="BFD-like [2Fe-2S]-binding domain"/>
    <property type="match status" value="1"/>
</dbReference>
<dbReference type="EMBL" id="JBHSTI010000008">
    <property type="protein sequence ID" value="MFC6237110.1"/>
    <property type="molecule type" value="Genomic_DNA"/>
</dbReference>
<reference evidence="3" key="1">
    <citation type="journal article" date="2019" name="Int. J. Syst. Evol. Microbiol.">
        <title>The Global Catalogue of Microorganisms (GCM) 10K type strain sequencing project: providing services to taxonomists for standard genome sequencing and annotation.</title>
        <authorList>
            <consortium name="The Broad Institute Genomics Platform"/>
            <consortium name="The Broad Institute Genome Sequencing Center for Infectious Disease"/>
            <person name="Wu L."/>
            <person name="Ma J."/>
        </authorList>
    </citation>
    <scope>NUCLEOTIDE SEQUENCE [LARGE SCALE GENOMIC DNA]</scope>
    <source>
        <strain evidence="3">CGMCC 4.7317</strain>
    </source>
</reference>
<dbReference type="Proteomes" id="UP001596138">
    <property type="component" value="Unassembled WGS sequence"/>
</dbReference>
<organism evidence="2 3">
    <name type="scientific">Longivirga aurantiaca</name>
    <dbReference type="NCBI Taxonomy" id="1837743"/>
    <lineage>
        <taxon>Bacteria</taxon>
        <taxon>Bacillati</taxon>
        <taxon>Actinomycetota</taxon>
        <taxon>Actinomycetes</taxon>
        <taxon>Sporichthyales</taxon>
        <taxon>Sporichthyaceae</taxon>
        <taxon>Longivirga</taxon>
    </lineage>
</organism>